<protein>
    <submittedName>
        <fullName evidence="3">VanZ family protein</fullName>
    </submittedName>
</protein>
<feature type="transmembrane region" description="Helical" evidence="1">
    <location>
        <begin position="6"/>
        <end position="24"/>
    </location>
</feature>
<name>A0ABT4X351_9BACI</name>
<proteinExistence type="predicted"/>
<keyword evidence="1" id="KW-0472">Membrane</keyword>
<dbReference type="EMBL" id="JAQKAB010000005">
    <property type="protein sequence ID" value="MDA7026732.1"/>
    <property type="molecule type" value="Genomic_DNA"/>
</dbReference>
<evidence type="ECO:0000313" key="4">
    <source>
        <dbReference type="Proteomes" id="UP001211894"/>
    </source>
</evidence>
<gene>
    <name evidence="3" type="ORF">PJ311_08940</name>
</gene>
<dbReference type="PANTHER" id="PTHR36834:SF1">
    <property type="entry name" value="INTEGRAL MEMBRANE PROTEIN"/>
    <property type="match status" value="1"/>
</dbReference>
<feature type="transmembrane region" description="Helical" evidence="1">
    <location>
        <begin position="160"/>
        <end position="178"/>
    </location>
</feature>
<dbReference type="Pfam" id="PF04892">
    <property type="entry name" value="VanZ"/>
    <property type="match status" value="1"/>
</dbReference>
<dbReference type="RefSeq" id="WP_271340585.1">
    <property type="nucleotide sequence ID" value="NZ_JAQKAB010000005.1"/>
</dbReference>
<feature type="domain" description="VanZ-like" evidence="2">
    <location>
        <begin position="41"/>
        <end position="175"/>
    </location>
</feature>
<feature type="transmembrane region" description="Helical" evidence="1">
    <location>
        <begin position="36"/>
        <end position="58"/>
    </location>
</feature>
<dbReference type="PANTHER" id="PTHR36834">
    <property type="entry name" value="MEMBRANE PROTEIN-RELATED"/>
    <property type="match status" value="1"/>
</dbReference>
<comment type="caution">
    <text evidence="3">The sequence shown here is derived from an EMBL/GenBank/DDBJ whole genome shotgun (WGS) entry which is preliminary data.</text>
</comment>
<feature type="transmembrane region" description="Helical" evidence="1">
    <location>
        <begin position="126"/>
        <end position="148"/>
    </location>
</feature>
<keyword evidence="4" id="KW-1185">Reference proteome</keyword>
<reference evidence="3 4" key="1">
    <citation type="submission" date="2023-01" db="EMBL/GenBank/DDBJ databases">
        <title>Bacillus changyiensis sp. nov., isolated from a coastal deposit.</title>
        <authorList>
            <person name="Xiao G."/>
            <person name="Lai Q."/>
            <person name="Hu Z."/>
            <person name="Shao Z."/>
        </authorList>
    </citation>
    <scope>NUCLEOTIDE SEQUENCE [LARGE SCALE GENOMIC DNA]</scope>
    <source>
        <strain evidence="3 4">CLL-7-23</strain>
    </source>
</reference>
<evidence type="ECO:0000259" key="2">
    <source>
        <dbReference type="Pfam" id="PF04892"/>
    </source>
</evidence>
<organism evidence="3 4">
    <name type="scientific">Bacillus changyiensis</name>
    <dbReference type="NCBI Taxonomy" id="3004103"/>
    <lineage>
        <taxon>Bacteria</taxon>
        <taxon>Bacillati</taxon>
        <taxon>Bacillota</taxon>
        <taxon>Bacilli</taxon>
        <taxon>Bacillales</taxon>
        <taxon>Bacillaceae</taxon>
        <taxon>Bacillus</taxon>
    </lineage>
</organism>
<evidence type="ECO:0000313" key="3">
    <source>
        <dbReference type="EMBL" id="MDA7026732.1"/>
    </source>
</evidence>
<feature type="transmembrane region" description="Helical" evidence="1">
    <location>
        <begin position="91"/>
        <end position="114"/>
    </location>
</feature>
<evidence type="ECO:0000256" key="1">
    <source>
        <dbReference type="SAM" id="Phobius"/>
    </source>
</evidence>
<dbReference type="InterPro" id="IPR053150">
    <property type="entry name" value="Teicoplanin_resist-assoc"/>
</dbReference>
<accession>A0ABT4X351</accession>
<dbReference type="Proteomes" id="UP001211894">
    <property type="component" value="Unassembled WGS sequence"/>
</dbReference>
<keyword evidence="1" id="KW-0812">Transmembrane</keyword>
<sequence>MVSVIYLANIGFVFVLLYFVYDLIKHRKQTSFIRKVIFASFLVYLCGVFHYTIGGIYFPPQKEFAQLIVQLIPFYFVSDWVKMYQQGGFDFFFWNAVKLTALNVLLLFPLGVYLRIIWKEITFKKALLLSFLTSLIIESLQLGLSALGFIGARSFDVDDLILNTIGSMLGFSLCRYVLSLLPKKRSYHTSSRW</sequence>
<keyword evidence="1" id="KW-1133">Transmembrane helix</keyword>
<dbReference type="InterPro" id="IPR006976">
    <property type="entry name" value="VanZ-like"/>
</dbReference>